<reference evidence="2" key="1">
    <citation type="submission" date="2023-08" db="EMBL/GenBank/DDBJ databases">
        <title>Black Yeasts Isolated from many extreme environments.</title>
        <authorList>
            <person name="Coleine C."/>
            <person name="Stajich J.E."/>
            <person name="Selbmann L."/>
        </authorList>
    </citation>
    <scope>NUCLEOTIDE SEQUENCE</scope>
    <source>
        <strain evidence="2">CCFEE 5401</strain>
    </source>
</reference>
<name>A0AAN7YLC6_9PEZI</name>
<protein>
    <recommendedName>
        <fullName evidence="4">Acid phosphatase</fullName>
    </recommendedName>
</protein>
<dbReference type="Gene3D" id="3.40.50.1240">
    <property type="entry name" value="Phosphoglycerate mutase-like"/>
    <property type="match status" value="2"/>
</dbReference>
<dbReference type="InterPro" id="IPR000560">
    <property type="entry name" value="His_Pase_clade-2"/>
</dbReference>
<dbReference type="AlphaFoldDB" id="A0AAN7YLC6"/>
<sequence length="540" mass="60872">MARLVVMALSGSIALLAMLLCAGQYASIVSAYSLLGSSRSLRQHVLGYDEVRSNKSADEVWDIRYHMGGNGPWIRKTHGLVTSDLAAPEGWVHMLELFQHIQQANVTLNGSLAFANDWDFFMKDPSDRLENLVATGPHAGTLLAFGTGVKMRTRYENLLEHAILSNQTSLWASGSKRVVETASYFAAGLFGLDWESQAHLHIIPETEDRGGDTLTGGKTCFKYLHNADDFGRQYGYRRWNEWREAYLPSIVQRLQVHNPEIDFTASELYAMQELCGFETIAKGTSEWCDVFTHKEWLQFEYARDLLHYYRTEARFRALGTTLEIANWRDPSIRNGFDTNNTREYFPLMLTSSVHANLFFLSHQGPGNPYSTSIGWLFLEATAKLLQQGPGVGTLFFSFMHDGDIIPMLTTLGLLTPEKHDLPTTHIPHGRSWRTSDLVSMGGRIIFERLVRGEPKMCWDHSEYGYPNHVYCTPSTQEHFVRINVNDGIVALPGCDSGPGRSCPLEQFLQRVRLKGEETGDFREVCGLSKTAKAGIDFLHQ</sequence>
<gene>
    <name evidence="2" type="ORF">LTR62_002268</name>
</gene>
<accession>A0AAN7YLC6</accession>
<dbReference type="GO" id="GO:0003993">
    <property type="term" value="F:acid phosphatase activity"/>
    <property type="evidence" value="ECO:0007669"/>
    <property type="project" value="TreeGrafter"/>
</dbReference>
<dbReference type="Pfam" id="PF00328">
    <property type="entry name" value="His_Phos_2"/>
    <property type="match status" value="1"/>
</dbReference>
<evidence type="ECO:0000313" key="3">
    <source>
        <dbReference type="Proteomes" id="UP001310890"/>
    </source>
</evidence>
<dbReference type="InterPro" id="IPR029033">
    <property type="entry name" value="His_PPase_superfam"/>
</dbReference>
<dbReference type="CDD" id="cd07061">
    <property type="entry name" value="HP_HAP_like"/>
    <property type="match status" value="1"/>
</dbReference>
<dbReference type="SUPFAM" id="SSF53254">
    <property type="entry name" value="Phosphoglycerate mutase-like"/>
    <property type="match status" value="1"/>
</dbReference>
<evidence type="ECO:0008006" key="4">
    <source>
        <dbReference type="Google" id="ProtNLM"/>
    </source>
</evidence>
<dbReference type="PANTHER" id="PTHR20963:SF18">
    <property type="entry name" value="ACID PHOSPHATASE PHO11-RELATED"/>
    <property type="match status" value="1"/>
</dbReference>
<dbReference type="Proteomes" id="UP001310890">
    <property type="component" value="Unassembled WGS sequence"/>
</dbReference>
<dbReference type="EMBL" id="JAVRRL010000016">
    <property type="protein sequence ID" value="KAK5114695.1"/>
    <property type="molecule type" value="Genomic_DNA"/>
</dbReference>
<organism evidence="2 3">
    <name type="scientific">Meristemomyces frigidus</name>
    <dbReference type="NCBI Taxonomy" id="1508187"/>
    <lineage>
        <taxon>Eukaryota</taxon>
        <taxon>Fungi</taxon>
        <taxon>Dikarya</taxon>
        <taxon>Ascomycota</taxon>
        <taxon>Pezizomycotina</taxon>
        <taxon>Dothideomycetes</taxon>
        <taxon>Dothideomycetidae</taxon>
        <taxon>Mycosphaerellales</taxon>
        <taxon>Teratosphaeriaceae</taxon>
        <taxon>Meristemomyces</taxon>
    </lineage>
</organism>
<comment type="caution">
    <text evidence="2">The sequence shown here is derived from an EMBL/GenBank/DDBJ whole genome shotgun (WGS) entry which is preliminary data.</text>
</comment>
<dbReference type="PANTHER" id="PTHR20963">
    <property type="entry name" value="MULTIPLE INOSITOL POLYPHOSPHATE PHOSPHATASE-RELATED"/>
    <property type="match status" value="1"/>
</dbReference>
<keyword evidence="1" id="KW-0378">Hydrolase</keyword>
<dbReference type="GO" id="GO:0009277">
    <property type="term" value="C:fungal-type cell wall"/>
    <property type="evidence" value="ECO:0007669"/>
    <property type="project" value="TreeGrafter"/>
</dbReference>
<evidence type="ECO:0000256" key="1">
    <source>
        <dbReference type="ARBA" id="ARBA00022801"/>
    </source>
</evidence>
<evidence type="ECO:0000313" key="2">
    <source>
        <dbReference type="EMBL" id="KAK5114695.1"/>
    </source>
</evidence>
<proteinExistence type="predicted"/>